<keyword evidence="3" id="KW-1185">Reference proteome</keyword>
<sequence length="61" mass="6633">MVCHQGFQPVPSHPSHEVQSAADGTLPSYCGDESIVSPSPWLIHGTHEEDRCGIRVHKGEV</sequence>
<dbReference type="Proteomes" id="UP001519460">
    <property type="component" value="Unassembled WGS sequence"/>
</dbReference>
<proteinExistence type="predicted"/>
<gene>
    <name evidence="2" type="ORF">BaRGS_00038452</name>
</gene>
<organism evidence="2 3">
    <name type="scientific">Batillaria attramentaria</name>
    <dbReference type="NCBI Taxonomy" id="370345"/>
    <lineage>
        <taxon>Eukaryota</taxon>
        <taxon>Metazoa</taxon>
        <taxon>Spiralia</taxon>
        <taxon>Lophotrochozoa</taxon>
        <taxon>Mollusca</taxon>
        <taxon>Gastropoda</taxon>
        <taxon>Caenogastropoda</taxon>
        <taxon>Sorbeoconcha</taxon>
        <taxon>Cerithioidea</taxon>
        <taxon>Batillariidae</taxon>
        <taxon>Batillaria</taxon>
    </lineage>
</organism>
<dbReference type="EMBL" id="JACVVK020000621">
    <property type="protein sequence ID" value="KAK7462516.1"/>
    <property type="molecule type" value="Genomic_DNA"/>
</dbReference>
<reference evidence="2 3" key="1">
    <citation type="journal article" date="2023" name="Sci. Data">
        <title>Genome assembly of the Korean intertidal mud-creeper Batillaria attramentaria.</title>
        <authorList>
            <person name="Patra A.K."/>
            <person name="Ho P.T."/>
            <person name="Jun S."/>
            <person name="Lee S.J."/>
            <person name="Kim Y."/>
            <person name="Won Y.J."/>
        </authorList>
    </citation>
    <scope>NUCLEOTIDE SEQUENCE [LARGE SCALE GENOMIC DNA]</scope>
    <source>
        <strain evidence="2">Wonlab-2016</strain>
    </source>
</reference>
<evidence type="ECO:0000313" key="2">
    <source>
        <dbReference type="EMBL" id="KAK7462516.1"/>
    </source>
</evidence>
<feature type="non-terminal residue" evidence="2">
    <location>
        <position position="61"/>
    </location>
</feature>
<feature type="region of interest" description="Disordered" evidence="1">
    <location>
        <begin position="1"/>
        <end position="24"/>
    </location>
</feature>
<evidence type="ECO:0000256" key="1">
    <source>
        <dbReference type="SAM" id="MobiDB-lite"/>
    </source>
</evidence>
<accession>A0ABD0J5Q9</accession>
<name>A0ABD0J5Q9_9CAEN</name>
<evidence type="ECO:0000313" key="3">
    <source>
        <dbReference type="Proteomes" id="UP001519460"/>
    </source>
</evidence>
<comment type="caution">
    <text evidence="2">The sequence shown here is derived from an EMBL/GenBank/DDBJ whole genome shotgun (WGS) entry which is preliminary data.</text>
</comment>
<dbReference type="AlphaFoldDB" id="A0ABD0J5Q9"/>
<protein>
    <submittedName>
        <fullName evidence="2">Uncharacterized protein</fullName>
    </submittedName>
</protein>